<gene>
    <name evidence="6" type="ORF">GcC1_144015</name>
</gene>
<proteinExistence type="predicted"/>
<comment type="subcellular location">
    <subcellularLocation>
        <location evidence="1">Nucleus</location>
    </subcellularLocation>
</comment>
<protein>
    <submittedName>
        <fullName evidence="6">Putative bzip transcription factor</fullName>
    </submittedName>
</protein>
<dbReference type="GO" id="GO:0090575">
    <property type="term" value="C:RNA polymerase II transcription regulator complex"/>
    <property type="evidence" value="ECO:0007669"/>
    <property type="project" value="TreeGrafter"/>
</dbReference>
<evidence type="ECO:0000256" key="3">
    <source>
        <dbReference type="SAM" id="Coils"/>
    </source>
</evidence>
<reference evidence="6 7" key="1">
    <citation type="journal article" date="2018" name="BMC Genomics">
        <title>Comparative genome analyses reveal sequence features reflecting distinct modes of host-adaptation between dicot and monocot powdery mildew.</title>
        <authorList>
            <person name="Wu Y."/>
            <person name="Ma X."/>
            <person name="Pan Z."/>
            <person name="Kale S.D."/>
            <person name="Song Y."/>
            <person name="King H."/>
            <person name="Zhang Q."/>
            <person name="Presley C."/>
            <person name="Deng X."/>
            <person name="Wei C.I."/>
            <person name="Xiao S."/>
        </authorList>
    </citation>
    <scope>NUCLEOTIDE SEQUENCE [LARGE SCALE GENOMIC DNA]</scope>
    <source>
        <strain evidence="6">UCSC1</strain>
    </source>
</reference>
<dbReference type="PANTHER" id="PTHR40621">
    <property type="entry name" value="TRANSCRIPTION FACTOR KAPC-RELATED"/>
    <property type="match status" value="1"/>
</dbReference>
<dbReference type="SMART" id="SM00338">
    <property type="entry name" value="BRLZ"/>
    <property type="match status" value="1"/>
</dbReference>
<name>A0A420HZK1_9PEZI</name>
<dbReference type="InterPro" id="IPR050936">
    <property type="entry name" value="AP-1-like"/>
</dbReference>
<sequence length="498" mass="54960">MDPLTVVANISSPAIVPTHRALAVKNLNEDMNGDIRRHINYLEPEKKMTSLGLVTRKEWVLPPRPKPGRKPATDTPPTKRKAQNRAAQRAFRERRAARVGELEGQLEEAREEQQNIEAELRSKIKRLEAEVEIFKNEIDSWKSRCNILDSVVVYEKRAKEAALAELTFLREGAQAIGTDSIPLPFRMVQSATNQQDSNSIKNTLSDNGPDTTTCGVPATRSEGAQIDEVPESIELQCGNCTLDSSCACLEEALKESLTTCSTSEYKRSHSPTANNLPDKRSRPSESCTSLEIDFTTQFASKGIMKMPALIEKIPPIESCGFCDDGTYCLCAEAIATGNEQRVPFISEISSSTLASASDSKQSFYQKILPQQEISKENGPGTCQQCLADPRSGKFCRSLSALRESDFAKPLEGCCKKMGSLCCMSTNKSPMEPPRLSCADAYKTLSSHKNYDQADNELDSWLGRLNAIPPAHPGRGALEVEAASVMEVLKLFDRRFTKK</sequence>
<feature type="coiled-coil region" evidence="3">
    <location>
        <begin position="92"/>
        <end position="144"/>
    </location>
</feature>
<feature type="region of interest" description="Disordered" evidence="4">
    <location>
        <begin position="264"/>
        <end position="285"/>
    </location>
</feature>
<evidence type="ECO:0000313" key="6">
    <source>
        <dbReference type="EMBL" id="RKF62827.1"/>
    </source>
</evidence>
<dbReference type="InterPro" id="IPR004827">
    <property type="entry name" value="bZIP"/>
</dbReference>
<organism evidence="6 7">
    <name type="scientific">Golovinomyces cichoracearum</name>
    <dbReference type="NCBI Taxonomy" id="62708"/>
    <lineage>
        <taxon>Eukaryota</taxon>
        <taxon>Fungi</taxon>
        <taxon>Dikarya</taxon>
        <taxon>Ascomycota</taxon>
        <taxon>Pezizomycotina</taxon>
        <taxon>Leotiomycetes</taxon>
        <taxon>Erysiphales</taxon>
        <taxon>Erysiphaceae</taxon>
        <taxon>Golovinomyces</taxon>
    </lineage>
</organism>
<feature type="region of interest" description="Disordered" evidence="4">
    <location>
        <begin position="60"/>
        <end position="89"/>
    </location>
</feature>
<evidence type="ECO:0000313" key="7">
    <source>
        <dbReference type="Proteomes" id="UP000285405"/>
    </source>
</evidence>
<evidence type="ECO:0000256" key="2">
    <source>
        <dbReference type="ARBA" id="ARBA00023242"/>
    </source>
</evidence>
<dbReference type="Gene3D" id="1.20.5.170">
    <property type="match status" value="1"/>
</dbReference>
<dbReference type="SUPFAM" id="SSF57959">
    <property type="entry name" value="Leucine zipper domain"/>
    <property type="match status" value="1"/>
</dbReference>
<feature type="domain" description="BZIP" evidence="5">
    <location>
        <begin position="79"/>
        <end position="94"/>
    </location>
</feature>
<comment type="caution">
    <text evidence="6">The sequence shown here is derived from an EMBL/GenBank/DDBJ whole genome shotgun (WGS) entry which is preliminary data.</text>
</comment>
<evidence type="ECO:0000256" key="1">
    <source>
        <dbReference type="ARBA" id="ARBA00004123"/>
    </source>
</evidence>
<dbReference type="GO" id="GO:0000976">
    <property type="term" value="F:transcription cis-regulatory region binding"/>
    <property type="evidence" value="ECO:0007669"/>
    <property type="project" value="InterPro"/>
</dbReference>
<dbReference type="EMBL" id="MCBR01014420">
    <property type="protein sequence ID" value="RKF62827.1"/>
    <property type="molecule type" value="Genomic_DNA"/>
</dbReference>
<evidence type="ECO:0000259" key="5">
    <source>
        <dbReference type="PROSITE" id="PS00036"/>
    </source>
</evidence>
<dbReference type="InterPro" id="IPR046347">
    <property type="entry name" value="bZIP_sf"/>
</dbReference>
<accession>A0A420HZK1</accession>
<dbReference type="AlphaFoldDB" id="A0A420HZK1"/>
<dbReference type="OrthoDB" id="5374328at2759"/>
<dbReference type="InterPro" id="IPR018287">
    <property type="entry name" value="Hap4_TF_heteromerisation"/>
</dbReference>
<dbReference type="PANTHER" id="PTHR40621:SF7">
    <property type="entry name" value="BZIP DOMAIN-CONTAINING PROTEIN"/>
    <property type="match status" value="1"/>
</dbReference>
<dbReference type="PROSITE" id="PS00036">
    <property type="entry name" value="BZIP_BASIC"/>
    <property type="match status" value="1"/>
</dbReference>
<dbReference type="Pfam" id="PF10297">
    <property type="entry name" value="Hap4_Hap_bind"/>
    <property type="match status" value="1"/>
</dbReference>
<dbReference type="Proteomes" id="UP000285405">
    <property type="component" value="Unassembled WGS sequence"/>
</dbReference>
<keyword evidence="3" id="KW-0175">Coiled coil</keyword>
<dbReference type="GO" id="GO:0001228">
    <property type="term" value="F:DNA-binding transcription activator activity, RNA polymerase II-specific"/>
    <property type="evidence" value="ECO:0007669"/>
    <property type="project" value="TreeGrafter"/>
</dbReference>
<evidence type="ECO:0000256" key="4">
    <source>
        <dbReference type="SAM" id="MobiDB-lite"/>
    </source>
</evidence>
<keyword evidence="2" id="KW-0539">Nucleus</keyword>